<keyword evidence="3" id="KW-1185">Reference proteome</keyword>
<evidence type="ECO:0000313" key="3">
    <source>
        <dbReference type="Proteomes" id="UP000032160"/>
    </source>
</evidence>
<evidence type="ECO:0008006" key="4">
    <source>
        <dbReference type="Google" id="ProtNLM"/>
    </source>
</evidence>
<dbReference type="EMBL" id="HG966617">
    <property type="protein sequence ID" value="CDO60648.1"/>
    <property type="molecule type" value="Genomic_DNA"/>
</dbReference>
<gene>
    <name evidence="2" type="ORF">BN1012_Phect2435</name>
</gene>
<proteinExistence type="predicted"/>
<feature type="transmembrane region" description="Helical" evidence="1">
    <location>
        <begin position="100"/>
        <end position="119"/>
    </location>
</feature>
<dbReference type="InterPro" id="IPR025597">
    <property type="entry name" value="DUF4345"/>
</dbReference>
<accession>X5MA68</accession>
<keyword evidence="1" id="KW-0472">Membrane</keyword>
<evidence type="ECO:0000313" key="2">
    <source>
        <dbReference type="EMBL" id="CDO60648.1"/>
    </source>
</evidence>
<dbReference type="Pfam" id="PF14248">
    <property type="entry name" value="DUF4345"/>
    <property type="match status" value="1"/>
</dbReference>
<feature type="transmembrane region" description="Helical" evidence="1">
    <location>
        <begin position="6"/>
        <end position="26"/>
    </location>
</feature>
<keyword evidence="1" id="KW-1133">Transmembrane helix</keyword>
<feature type="transmembrane region" description="Helical" evidence="1">
    <location>
        <begin position="70"/>
        <end position="88"/>
    </location>
</feature>
<name>X5MA68_9HYPH</name>
<dbReference type="STRING" id="1458461.BN1012_Phect2435"/>
<dbReference type="AlphaFoldDB" id="X5MA68"/>
<keyword evidence="1" id="KW-0812">Transmembrane</keyword>
<dbReference type="Proteomes" id="UP000032160">
    <property type="component" value="Chromosome I"/>
</dbReference>
<dbReference type="RefSeq" id="WP_043948643.1">
    <property type="nucleotide sequence ID" value="NZ_HG966617.1"/>
</dbReference>
<organism evidence="2 3">
    <name type="scientific">Candidatus Phaeomarinibacter ectocarpi</name>
    <dbReference type="NCBI Taxonomy" id="1458461"/>
    <lineage>
        <taxon>Bacteria</taxon>
        <taxon>Pseudomonadati</taxon>
        <taxon>Pseudomonadota</taxon>
        <taxon>Alphaproteobacteria</taxon>
        <taxon>Hyphomicrobiales</taxon>
        <taxon>Parvibaculaceae</taxon>
        <taxon>Candidatus Phaeomarinibacter</taxon>
    </lineage>
</organism>
<reference evidence="2 3" key="1">
    <citation type="journal article" date="2014" name="Front. Genet.">
        <title>Genome and metabolic network of "Candidatus Phaeomarinobacter ectocarpi" Ec32, a new candidate genus of Alphaproteobacteria frequently associated with brown algae.</title>
        <authorList>
            <person name="Dittami S.M."/>
            <person name="Barbeyron T."/>
            <person name="Boyen C."/>
            <person name="Cambefort J."/>
            <person name="Collet G."/>
            <person name="Delage L."/>
            <person name="Gobet A."/>
            <person name="Groisillier A."/>
            <person name="Leblanc C."/>
            <person name="Michel G."/>
            <person name="Scornet D."/>
            <person name="Siegel A."/>
            <person name="Tapia J.E."/>
            <person name="Tonon T."/>
        </authorList>
    </citation>
    <scope>NUCLEOTIDE SEQUENCE [LARGE SCALE GENOMIC DNA]</scope>
    <source>
        <strain evidence="2 3">Ec32</strain>
    </source>
</reference>
<dbReference type="HOGENOM" id="CLU_2057531_0_0_5"/>
<sequence length="120" mass="12295">MGLYVLPYIGGVIGLGLGLFAIFRPYGAAKLVGIKIDDALPHSISEVRATYGGVFAGGHAFALVTGSDTAFVTLACGWGLTGIVRLVSMVIDRAANGANYGGTAFEFVIAALLATPFLIS</sequence>
<dbReference type="KEGG" id="pect:BN1012_Phect2435"/>
<evidence type="ECO:0000256" key="1">
    <source>
        <dbReference type="SAM" id="Phobius"/>
    </source>
</evidence>
<protein>
    <recommendedName>
        <fullName evidence="4">DUF4345 domain-containing protein</fullName>
    </recommendedName>
</protein>